<accession>A0A8K0V6J7</accession>
<dbReference type="InterPro" id="IPR011008">
    <property type="entry name" value="Dimeric_a/b-barrel"/>
</dbReference>
<dbReference type="InterPro" id="IPR036390">
    <property type="entry name" value="WH_DNA-bd_sf"/>
</dbReference>
<dbReference type="PANTHER" id="PTHR30154">
    <property type="entry name" value="LEUCINE-RESPONSIVE REGULATORY PROTEIN"/>
    <property type="match status" value="1"/>
</dbReference>
<dbReference type="InterPro" id="IPR019885">
    <property type="entry name" value="Tscrpt_reg_HTH_AsnC-type_CS"/>
</dbReference>
<dbReference type="AlphaFoldDB" id="A0A8K0V6J7"/>
<dbReference type="Proteomes" id="UP000648908">
    <property type="component" value="Unassembled WGS sequence"/>
</dbReference>
<dbReference type="CDD" id="cd00090">
    <property type="entry name" value="HTH_ARSR"/>
    <property type="match status" value="1"/>
</dbReference>
<gene>
    <name evidence="5" type="ORF">JL811_02630</name>
</gene>
<evidence type="ECO:0000256" key="3">
    <source>
        <dbReference type="ARBA" id="ARBA00023163"/>
    </source>
</evidence>
<name>A0A8K0V6J7_9RHOB</name>
<dbReference type="SUPFAM" id="SSF46785">
    <property type="entry name" value="Winged helix' DNA-binding domain"/>
    <property type="match status" value="1"/>
</dbReference>
<feature type="domain" description="HTH asnC-type" evidence="4">
    <location>
        <begin position="6"/>
        <end position="67"/>
    </location>
</feature>
<dbReference type="InterPro" id="IPR011991">
    <property type="entry name" value="ArsR-like_HTH"/>
</dbReference>
<dbReference type="FunFam" id="1.10.10.10:FF:000186">
    <property type="entry name" value="AsnC family transcriptional regulator"/>
    <property type="match status" value="1"/>
</dbReference>
<evidence type="ECO:0000256" key="2">
    <source>
        <dbReference type="ARBA" id="ARBA00023125"/>
    </source>
</evidence>
<evidence type="ECO:0000313" key="5">
    <source>
        <dbReference type="EMBL" id="MBL4916106.1"/>
    </source>
</evidence>
<dbReference type="PANTHER" id="PTHR30154:SF34">
    <property type="entry name" value="TRANSCRIPTIONAL REGULATOR AZLB"/>
    <property type="match status" value="1"/>
</dbReference>
<dbReference type="InterPro" id="IPR036388">
    <property type="entry name" value="WH-like_DNA-bd_sf"/>
</dbReference>
<evidence type="ECO:0000313" key="6">
    <source>
        <dbReference type="Proteomes" id="UP000648908"/>
    </source>
</evidence>
<dbReference type="RefSeq" id="WP_202686750.1">
    <property type="nucleotide sequence ID" value="NZ_JAESVN010000001.1"/>
</dbReference>
<protein>
    <submittedName>
        <fullName evidence="5">Lrp/AsnC family transcriptional regulator</fullName>
    </submittedName>
</protein>
<dbReference type="GO" id="GO:0043565">
    <property type="term" value="F:sequence-specific DNA binding"/>
    <property type="evidence" value="ECO:0007669"/>
    <property type="project" value="InterPro"/>
</dbReference>
<dbReference type="SUPFAM" id="SSF54909">
    <property type="entry name" value="Dimeric alpha+beta barrel"/>
    <property type="match status" value="1"/>
</dbReference>
<dbReference type="Gene3D" id="3.30.70.920">
    <property type="match status" value="1"/>
</dbReference>
<dbReference type="Gene3D" id="1.10.10.10">
    <property type="entry name" value="Winged helix-like DNA-binding domain superfamily/Winged helix DNA-binding domain"/>
    <property type="match status" value="1"/>
</dbReference>
<dbReference type="EMBL" id="JAESVN010000001">
    <property type="protein sequence ID" value="MBL4916106.1"/>
    <property type="molecule type" value="Genomic_DNA"/>
</dbReference>
<sequence length="166" mass="18432">MAGSKLDPIDRQILAELQADGRMTNVELAKRVGISAPPCLRRVRTLEEAGYIRGYHADIDAREMGFEVQVFAMVRLQSQAESDLSTFEARCRAWSLVRECHMLNGEIDFILKCVAPDLSSFQGFLTGELLKAENVASVKTSLVIRCAKDDPGVPFDVLEDRISRSA</sequence>
<evidence type="ECO:0000259" key="4">
    <source>
        <dbReference type="PROSITE" id="PS50956"/>
    </source>
</evidence>
<reference evidence="5" key="1">
    <citation type="submission" date="2021-01" db="EMBL/GenBank/DDBJ databases">
        <title>Tabrizicola alba sp. nov. a motile alkaliphilic bacterium isolated from a soda lake.</title>
        <authorList>
            <person name="Szuroczki S."/>
            <person name="Abbaszade G."/>
            <person name="Schumann P."/>
            <person name="Toth E."/>
        </authorList>
    </citation>
    <scope>NUCLEOTIDE SEQUENCE</scope>
    <source>
        <strain evidence="5">DMG-N-6</strain>
    </source>
</reference>
<keyword evidence="2" id="KW-0238">DNA-binding</keyword>
<dbReference type="InterPro" id="IPR000485">
    <property type="entry name" value="AsnC-type_HTH_dom"/>
</dbReference>
<dbReference type="SMART" id="SM00344">
    <property type="entry name" value="HTH_ASNC"/>
    <property type="match status" value="1"/>
</dbReference>
<keyword evidence="3" id="KW-0804">Transcription</keyword>
<dbReference type="PRINTS" id="PR00033">
    <property type="entry name" value="HTHASNC"/>
</dbReference>
<dbReference type="Pfam" id="PF13412">
    <property type="entry name" value="HTH_24"/>
    <property type="match status" value="1"/>
</dbReference>
<proteinExistence type="predicted"/>
<dbReference type="PROSITE" id="PS00519">
    <property type="entry name" value="HTH_ASNC_1"/>
    <property type="match status" value="1"/>
</dbReference>
<dbReference type="InterPro" id="IPR019887">
    <property type="entry name" value="Tscrpt_reg_AsnC/Lrp_C"/>
</dbReference>
<dbReference type="GO" id="GO:0005829">
    <property type="term" value="C:cytosol"/>
    <property type="evidence" value="ECO:0007669"/>
    <property type="project" value="TreeGrafter"/>
</dbReference>
<dbReference type="GO" id="GO:0043200">
    <property type="term" value="P:response to amino acid"/>
    <property type="evidence" value="ECO:0007669"/>
    <property type="project" value="TreeGrafter"/>
</dbReference>
<keyword evidence="6" id="KW-1185">Reference proteome</keyword>
<dbReference type="Pfam" id="PF01037">
    <property type="entry name" value="AsnC_trans_reg"/>
    <property type="match status" value="1"/>
</dbReference>
<dbReference type="InterPro" id="IPR019888">
    <property type="entry name" value="Tscrpt_reg_AsnC-like"/>
</dbReference>
<comment type="caution">
    <text evidence="5">The sequence shown here is derived from an EMBL/GenBank/DDBJ whole genome shotgun (WGS) entry which is preliminary data.</text>
</comment>
<dbReference type="PROSITE" id="PS50956">
    <property type="entry name" value="HTH_ASNC_2"/>
    <property type="match status" value="1"/>
</dbReference>
<keyword evidence="1" id="KW-0805">Transcription regulation</keyword>
<evidence type="ECO:0000256" key="1">
    <source>
        <dbReference type="ARBA" id="ARBA00023015"/>
    </source>
</evidence>
<organism evidence="5 6">
    <name type="scientific">Szabonella alba</name>
    <dbReference type="NCBI Taxonomy" id="2804194"/>
    <lineage>
        <taxon>Bacteria</taxon>
        <taxon>Pseudomonadati</taxon>
        <taxon>Pseudomonadota</taxon>
        <taxon>Alphaproteobacteria</taxon>
        <taxon>Rhodobacterales</taxon>
        <taxon>Paracoccaceae</taxon>
        <taxon>Szabonella</taxon>
    </lineage>
</organism>
<dbReference type="GO" id="GO:0006355">
    <property type="term" value="P:regulation of DNA-templated transcription"/>
    <property type="evidence" value="ECO:0007669"/>
    <property type="project" value="UniProtKB-ARBA"/>
</dbReference>